<dbReference type="InterPro" id="IPR013783">
    <property type="entry name" value="Ig-like_fold"/>
</dbReference>
<keyword evidence="3 8" id="KW-0456">Lyase</keyword>
<keyword evidence="1 6" id="KW-0732">Signal</keyword>
<evidence type="ECO:0000259" key="7">
    <source>
        <dbReference type="PROSITE" id="PS50853"/>
    </source>
</evidence>
<protein>
    <submittedName>
        <fullName evidence="8">Alginate lyase family protein</fullName>
    </submittedName>
    <submittedName>
        <fullName evidence="9">Regulation of enolase protein 1 (Concanavalin A-like superfamily)</fullName>
    </submittedName>
</protein>
<keyword evidence="4" id="KW-0326">Glycosidase</keyword>
<dbReference type="Gene3D" id="1.50.10.100">
    <property type="entry name" value="Chondroitin AC/alginate lyase"/>
    <property type="match status" value="1"/>
</dbReference>
<organism evidence="8 10">
    <name type="scientific">Glycomyces lechevalierae</name>
    <dbReference type="NCBI Taxonomy" id="256034"/>
    <lineage>
        <taxon>Bacteria</taxon>
        <taxon>Bacillati</taxon>
        <taxon>Actinomycetota</taxon>
        <taxon>Actinomycetes</taxon>
        <taxon>Glycomycetales</taxon>
        <taxon>Glycomycetaceae</taxon>
        <taxon>Glycomyces</taxon>
    </lineage>
</organism>
<evidence type="ECO:0000256" key="5">
    <source>
        <dbReference type="ARBA" id="ARBA00023326"/>
    </source>
</evidence>
<dbReference type="GO" id="GO:0000272">
    <property type="term" value="P:polysaccharide catabolic process"/>
    <property type="evidence" value="ECO:0007669"/>
    <property type="project" value="UniProtKB-KW"/>
</dbReference>
<dbReference type="GO" id="GO:0016829">
    <property type="term" value="F:lyase activity"/>
    <property type="evidence" value="ECO:0007669"/>
    <property type="project" value="UniProtKB-KW"/>
</dbReference>
<dbReference type="EMBL" id="JAPZVQ010000007">
    <property type="protein sequence ID" value="MDA1385963.1"/>
    <property type="molecule type" value="Genomic_DNA"/>
</dbReference>
<dbReference type="Proteomes" id="UP001145799">
    <property type="component" value="Unassembled WGS sequence"/>
</dbReference>
<dbReference type="GO" id="GO:0098609">
    <property type="term" value="P:cell-cell adhesion"/>
    <property type="evidence" value="ECO:0007669"/>
    <property type="project" value="TreeGrafter"/>
</dbReference>
<dbReference type="SUPFAM" id="SSF49265">
    <property type="entry name" value="Fibronectin type III"/>
    <property type="match status" value="2"/>
</dbReference>
<dbReference type="EMBL" id="JAVDYD010000001">
    <property type="protein sequence ID" value="MDR7340880.1"/>
    <property type="molecule type" value="Genomic_DNA"/>
</dbReference>
<dbReference type="InterPro" id="IPR008929">
    <property type="entry name" value="Chondroitin_lyas"/>
</dbReference>
<keyword evidence="2" id="KW-1015">Disulfide bond</keyword>
<dbReference type="SUPFAM" id="SSF49313">
    <property type="entry name" value="Cadherin-like"/>
    <property type="match status" value="1"/>
</dbReference>
<evidence type="ECO:0000256" key="1">
    <source>
        <dbReference type="ARBA" id="ARBA00022729"/>
    </source>
</evidence>
<feature type="chain" id="PRO_5040921835" evidence="6">
    <location>
        <begin position="36"/>
        <end position="1121"/>
    </location>
</feature>
<dbReference type="InterPro" id="IPR008397">
    <property type="entry name" value="Alginate_lyase_dom"/>
</dbReference>
<evidence type="ECO:0000313" key="8">
    <source>
        <dbReference type="EMBL" id="MDA1385963.1"/>
    </source>
</evidence>
<evidence type="ECO:0000313" key="9">
    <source>
        <dbReference type="EMBL" id="MDR7340880.1"/>
    </source>
</evidence>
<proteinExistence type="predicted"/>
<feature type="domain" description="Fibronectin type-III" evidence="7">
    <location>
        <begin position="401"/>
        <end position="497"/>
    </location>
</feature>
<sequence length="1121" mass="116271">MNQYRPTRRVFLRGAAGSLIAVGTGAALPSASGFAAPAFAFAHPGLLHTAADLERMRAAVTAGEEPIHSGFAAMAANGRSAHDYRIRNTGQITSWGRGPTDHTAEAAEDAGAAYQNALMWAITGDERHADKTRDILNAWSASLQTITGADGQLGAGLQGFKLVNAAEILRHSEYDGWADADIARCERSFKDVWYPSISGYALFANGNWDVAALQTIIAVAVFCDDRVMFEDAVRYARHGSGNGSITGIVVDESGQGQESGRTQAYAQLALGLLSDTAEVAWNQGVDLYGHEGNRILAGFEYTAKYNLGEDVPFTADLDRTGKYLKTAISASNRGQYRPIHELAYGHYAGRLGLAVPYTERVVFRGSGGNRFIEGGNDDHPSWGTLTFAREPVEPAAPQAPPPAPAGLAADGSSAGITLAWAAAVEPASMAPAASYTVKRAGLEGDFATLATGVTETTYTDESARAGQTYVYVVSAANEAGEGPDSLGIAVSAGLPSPWASMDVGEPGPSGSTNFDGQAFRIEGGGADIAGAGDAFRFTYLPMSGDGTLTARIAHPVSSQYAKVGLMMRESLEPDAAHASMLIQGLPLHTWSGVWTTRAATGAATTGTGSTPVPPTQQTEITVNAGFPIASHGSLPASATPLPAPHVEGASDGYRWRRPYWVRLERKDSKFTGWISPNGRDWRKVGSTRLELDRELHVGLAVCSVLGADADWAETTTAVFDNVTAPGWSSDAPTAPVGDLRARAGANAVELAWASADLAARFTVKRAPASGGRFAVLARDIGPVGYGVQTRYTDATGTPGTEYRYLVCAANATGEGPASTEARAVMPTPTAPEITSAGTAFGNAGKPFEYLIRATGDPSGFTAGGLPDGLCLDAATGLISGTPAVPGESTVALSAANATGAAAANLAVVVGSSPPAPWAYRDIGDHVPDERLLGSRSVVDIRVPGITCHDEATGMFTLRGAGSDLNVINQGMTVHFASVPLEGDGSIIARLADWRGAAATGRAGLVMAKSLNPFDQMAGTVLGANGTVQFFRRTRVAFRPTTTDGPVGVGAPIWLRLSRTGDAFSAATSTDGETWTPIGEPHAIPAFGTALYHVGLAVVSGDPAALSTAVFDQVSVAPTAGA</sequence>
<dbReference type="PROSITE" id="PS50853">
    <property type="entry name" value="FN3"/>
    <property type="match status" value="2"/>
</dbReference>
<dbReference type="InterPro" id="IPR013320">
    <property type="entry name" value="ConA-like_dom_sf"/>
</dbReference>
<keyword evidence="11" id="KW-1185">Reference proteome</keyword>
<name>A0A9X3T918_9ACTN</name>
<dbReference type="SUPFAM" id="SSF49899">
    <property type="entry name" value="Concanavalin A-like lectins/glucanases"/>
    <property type="match status" value="1"/>
</dbReference>
<evidence type="ECO:0000256" key="4">
    <source>
        <dbReference type="ARBA" id="ARBA00023295"/>
    </source>
</evidence>
<dbReference type="Proteomes" id="UP001183604">
    <property type="component" value="Unassembled WGS sequence"/>
</dbReference>
<dbReference type="PANTHER" id="PTHR44170">
    <property type="entry name" value="PROTEIN SIDEKICK"/>
    <property type="match status" value="1"/>
</dbReference>
<evidence type="ECO:0000256" key="2">
    <source>
        <dbReference type="ARBA" id="ARBA00023157"/>
    </source>
</evidence>
<dbReference type="RefSeq" id="WP_270122428.1">
    <property type="nucleotide sequence ID" value="NZ_BAAAOM010000001.1"/>
</dbReference>
<dbReference type="SMART" id="SM00060">
    <property type="entry name" value="FN3"/>
    <property type="match status" value="2"/>
</dbReference>
<dbReference type="PROSITE" id="PS51318">
    <property type="entry name" value="TAT"/>
    <property type="match status" value="1"/>
</dbReference>
<reference evidence="8" key="1">
    <citation type="submission" date="2022-12" db="EMBL/GenBank/DDBJ databases">
        <title>Gycomyces niveus sp.nov., a novel actinomycete isolated from soil in Shouguang.</title>
        <authorList>
            <person name="Yang X."/>
        </authorList>
    </citation>
    <scope>NUCLEOTIDE SEQUENCE</scope>
    <source>
        <strain evidence="8">DSM 44724</strain>
    </source>
</reference>
<dbReference type="Gene3D" id="2.60.40.10">
    <property type="entry name" value="Immunoglobulins"/>
    <property type="match status" value="3"/>
</dbReference>
<gene>
    <name evidence="9" type="ORF">J2S69_004599</name>
    <name evidence="8" type="ORF">O2L01_13300</name>
</gene>
<dbReference type="Pfam" id="PF05345">
    <property type="entry name" value="He_PIG"/>
    <property type="match status" value="1"/>
</dbReference>
<dbReference type="Gene3D" id="2.60.120.200">
    <property type="match status" value="2"/>
</dbReference>
<dbReference type="GO" id="GO:0005509">
    <property type="term" value="F:calcium ion binding"/>
    <property type="evidence" value="ECO:0007669"/>
    <property type="project" value="InterPro"/>
</dbReference>
<feature type="domain" description="Fibronectin type-III" evidence="7">
    <location>
        <begin position="731"/>
        <end position="830"/>
    </location>
</feature>
<evidence type="ECO:0000256" key="6">
    <source>
        <dbReference type="SAM" id="SignalP"/>
    </source>
</evidence>
<evidence type="ECO:0000256" key="3">
    <source>
        <dbReference type="ARBA" id="ARBA00023239"/>
    </source>
</evidence>
<keyword evidence="5" id="KW-0119">Carbohydrate metabolism</keyword>
<evidence type="ECO:0000313" key="11">
    <source>
        <dbReference type="Proteomes" id="UP001183604"/>
    </source>
</evidence>
<dbReference type="GO" id="GO:0016020">
    <property type="term" value="C:membrane"/>
    <property type="evidence" value="ECO:0007669"/>
    <property type="project" value="UniProtKB-SubCell"/>
</dbReference>
<dbReference type="InterPro" id="IPR006311">
    <property type="entry name" value="TAT_signal"/>
</dbReference>
<dbReference type="GO" id="GO:0042597">
    <property type="term" value="C:periplasmic space"/>
    <property type="evidence" value="ECO:0007669"/>
    <property type="project" value="InterPro"/>
</dbReference>
<keyword evidence="5" id="KW-0624">Polysaccharide degradation</keyword>
<feature type="signal peptide" evidence="6">
    <location>
        <begin position="1"/>
        <end position="35"/>
    </location>
</feature>
<reference evidence="9 11" key="2">
    <citation type="submission" date="2023-07" db="EMBL/GenBank/DDBJ databases">
        <title>Sequencing the genomes of 1000 actinobacteria strains.</title>
        <authorList>
            <person name="Klenk H.-P."/>
        </authorList>
    </citation>
    <scope>NUCLEOTIDE SEQUENCE [LARGE SCALE GENOMIC DNA]</scope>
    <source>
        <strain evidence="9 11">DSM 44724</strain>
    </source>
</reference>
<keyword evidence="4" id="KW-0378">Hydrolase</keyword>
<dbReference type="InterPro" id="IPR003961">
    <property type="entry name" value="FN3_dom"/>
</dbReference>
<dbReference type="SUPFAM" id="SSF48230">
    <property type="entry name" value="Chondroitin AC/alginate lyase"/>
    <property type="match status" value="1"/>
</dbReference>
<dbReference type="PANTHER" id="PTHR44170:SF6">
    <property type="entry name" value="CONTACTIN"/>
    <property type="match status" value="1"/>
</dbReference>
<dbReference type="InterPro" id="IPR036116">
    <property type="entry name" value="FN3_sf"/>
</dbReference>
<dbReference type="InterPro" id="IPR015919">
    <property type="entry name" value="Cadherin-like_sf"/>
</dbReference>
<comment type="caution">
    <text evidence="8">The sequence shown here is derived from an EMBL/GenBank/DDBJ whole genome shotgun (WGS) entry which is preliminary data.</text>
</comment>
<dbReference type="Pfam" id="PF05426">
    <property type="entry name" value="Alginate_lyase"/>
    <property type="match status" value="1"/>
</dbReference>
<dbReference type="AlphaFoldDB" id="A0A9X3T918"/>
<evidence type="ECO:0000313" key="10">
    <source>
        <dbReference type="Proteomes" id="UP001145799"/>
    </source>
</evidence>
<dbReference type="CDD" id="cd00063">
    <property type="entry name" value="FN3"/>
    <property type="match status" value="2"/>
</dbReference>
<accession>A0A9X3T918</accession>
<dbReference type="GO" id="GO:0016798">
    <property type="term" value="F:hydrolase activity, acting on glycosyl bonds"/>
    <property type="evidence" value="ECO:0007669"/>
    <property type="project" value="UniProtKB-KW"/>
</dbReference>